<dbReference type="EMBL" id="CACRTW010000016">
    <property type="protein sequence ID" value="VYT96563.1"/>
    <property type="molecule type" value="Genomic_DNA"/>
</dbReference>
<dbReference type="Gene3D" id="1.25.40.10">
    <property type="entry name" value="Tetratricopeptide repeat domain"/>
    <property type="match status" value="1"/>
</dbReference>
<dbReference type="InterPro" id="IPR011990">
    <property type="entry name" value="TPR-like_helical_dom_sf"/>
</dbReference>
<proteinExistence type="predicted"/>
<sequence length="431" mass="49327">MNDSSQIIYNVKKIATRIIQEYLKLWVKERCPDSESWTRQVESICDEARRRGDENPRFKPSYDAVTAPLDRVGLEKMDMGSWDLTALRTIVLHIHPLGIWLSKEQYELFVKIVDDKNYDSHESTNEPMEYVKPWSCEALDRMELFVKSANSSLKESHYKEYFEESIKMIRETRERNREEYDARYGQIAELKRQAETEAHDIATSRDPLNAYGAAFPKWICKLPNDSRASFHLWHSFNEALVAEGFTLAASNLADAYYSGDEITPVDYEKAAYYFEKRGVDGLMWYQRIQYAGLHLRGLISNASADRGNAILSEMESPSMKLRLAREYLFGRWIPKNYAKAAALYEASPTKRATPESNSSIMTPQDYANLASLYLAELANEPSPGKGSEIIAALEDALRGTDSTLQAYQNEDGFTFYRVITAGGKNHRKTQG</sequence>
<accession>A0A6N3B0B1</accession>
<dbReference type="Pfam" id="PF08238">
    <property type="entry name" value="Sel1"/>
    <property type="match status" value="2"/>
</dbReference>
<evidence type="ECO:0008006" key="2">
    <source>
        <dbReference type="Google" id="ProtNLM"/>
    </source>
</evidence>
<dbReference type="AlphaFoldDB" id="A0A6N3B0B1"/>
<name>A0A6N3B0B1_9ACTN</name>
<reference evidence="1" key="1">
    <citation type="submission" date="2019-11" db="EMBL/GenBank/DDBJ databases">
        <authorList>
            <person name="Feng L."/>
        </authorList>
    </citation>
    <scope>NUCLEOTIDE SEQUENCE</scope>
    <source>
        <strain evidence="1">CaerofaciensLFYP39</strain>
    </source>
</reference>
<dbReference type="SUPFAM" id="SSF81901">
    <property type="entry name" value="HCP-like"/>
    <property type="match status" value="1"/>
</dbReference>
<dbReference type="RefSeq" id="WP_421755110.1">
    <property type="nucleotide sequence ID" value="NZ_CACRTW010000016.1"/>
</dbReference>
<evidence type="ECO:0000313" key="1">
    <source>
        <dbReference type="EMBL" id="VYT96563.1"/>
    </source>
</evidence>
<protein>
    <recommendedName>
        <fullName evidence="2">Sel1 repeat family protein</fullName>
    </recommendedName>
</protein>
<gene>
    <name evidence="1" type="ORF">CALFYP39_01069</name>
</gene>
<organism evidence="1">
    <name type="scientific">Collinsella aerofaciens</name>
    <dbReference type="NCBI Taxonomy" id="74426"/>
    <lineage>
        <taxon>Bacteria</taxon>
        <taxon>Bacillati</taxon>
        <taxon>Actinomycetota</taxon>
        <taxon>Coriobacteriia</taxon>
        <taxon>Coriobacteriales</taxon>
        <taxon>Coriobacteriaceae</taxon>
        <taxon>Collinsella</taxon>
    </lineage>
</organism>
<dbReference type="InterPro" id="IPR006597">
    <property type="entry name" value="Sel1-like"/>
</dbReference>